<dbReference type="InterPro" id="IPR003645">
    <property type="entry name" value="Fol_N"/>
</dbReference>
<evidence type="ECO:0000259" key="5">
    <source>
        <dbReference type="SMART" id="SM00274"/>
    </source>
</evidence>
<feature type="domain" description="Follistatin-like" evidence="5">
    <location>
        <begin position="499"/>
        <end position="524"/>
    </location>
</feature>
<organism evidence="6 7">
    <name type="scientific">Caenorhabditis nigoni</name>
    <dbReference type="NCBI Taxonomy" id="1611254"/>
    <lineage>
        <taxon>Eukaryota</taxon>
        <taxon>Metazoa</taxon>
        <taxon>Ecdysozoa</taxon>
        <taxon>Nematoda</taxon>
        <taxon>Chromadorea</taxon>
        <taxon>Rhabditida</taxon>
        <taxon>Rhabditina</taxon>
        <taxon>Rhabditomorpha</taxon>
        <taxon>Rhabditoidea</taxon>
        <taxon>Rhabditidae</taxon>
        <taxon>Peloderinae</taxon>
        <taxon>Caenorhabditis</taxon>
    </lineage>
</organism>
<gene>
    <name evidence="6" type="primary">Cni-Y69H2.3</name>
    <name evidence="6" type="synonym">Cnig_chr_V.g21811</name>
    <name evidence="6" type="ORF">B9Z55_021811</name>
</gene>
<feature type="domain" description="Follistatin-like" evidence="5">
    <location>
        <begin position="243"/>
        <end position="268"/>
    </location>
</feature>
<dbReference type="EMBL" id="PDUG01000005">
    <property type="protein sequence ID" value="PIC30636.1"/>
    <property type="molecule type" value="Genomic_DNA"/>
</dbReference>
<dbReference type="CDD" id="cd19941">
    <property type="entry name" value="TIL"/>
    <property type="match status" value="3"/>
</dbReference>
<feature type="signal peptide" evidence="4">
    <location>
        <begin position="1"/>
        <end position="18"/>
    </location>
</feature>
<feature type="domain" description="Follistatin-like" evidence="5">
    <location>
        <begin position="457"/>
        <end position="482"/>
    </location>
</feature>
<dbReference type="Proteomes" id="UP000230233">
    <property type="component" value="Chromosome V"/>
</dbReference>
<dbReference type="Pfam" id="PF01826">
    <property type="entry name" value="TIL"/>
    <property type="match status" value="6"/>
</dbReference>
<keyword evidence="7" id="KW-1185">Reference proteome</keyword>
<evidence type="ECO:0000256" key="1">
    <source>
        <dbReference type="ARBA" id="ARBA00022690"/>
    </source>
</evidence>
<dbReference type="OrthoDB" id="152433at2759"/>
<keyword evidence="3" id="KW-1015">Disulfide bond</keyword>
<dbReference type="InterPro" id="IPR002919">
    <property type="entry name" value="TIL_dom"/>
</dbReference>
<feature type="domain" description="Follistatin-like" evidence="5">
    <location>
        <begin position="173"/>
        <end position="195"/>
    </location>
</feature>
<dbReference type="PANTHER" id="PTHR23259">
    <property type="entry name" value="RIDDLE"/>
    <property type="match status" value="1"/>
</dbReference>
<reference evidence="7" key="1">
    <citation type="submission" date="2017-10" db="EMBL/GenBank/DDBJ databases">
        <title>Rapid genome shrinkage in a self-fertile nematode reveals novel sperm competition proteins.</title>
        <authorList>
            <person name="Yin D."/>
            <person name="Schwarz E.M."/>
            <person name="Thomas C.G."/>
            <person name="Felde R.L."/>
            <person name="Korf I.F."/>
            <person name="Cutter A.D."/>
            <person name="Schartner C.M."/>
            <person name="Ralston E.J."/>
            <person name="Meyer B.J."/>
            <person name="Haag E.S."/>
        </authorList>
    </citation>
    <scope>NUCLEOTIDE SEQUENCE [LARGE SCALE GENOMIC DNA]</scope>
    <source>
        <strain evidence="7">JU1422</strain>
    </source>
</reference>
<comment type="caution">
    <text evidence="6">The sequence shown here is derived from an EMBL/GenBank/DDBJ whole genome shotgun (WGS) entry which is preliminary data.</text>
</comment>
<evidence type="ECO:0000313" key="7">
    <source>
        <dbReference type="Proteomes" id="UP000230233"/>
    </source>
</evidence>
<evidence type="ECO:0000256" key="2">
    <source>
        <dbReference type="ARBA" id="ARBA00022900"/>
    </source>
</evidence>
<name>A0A2G5TUJ7_9PELO</name>
<proteinExistence type="predicted"/>
<dbReference type="SMART" id="SM00274">
    <property type="entry name" value="FOLN"/>
    <property type="match status" value="7"/>
</dbReference>
<dbReference type="InterPro" id="IPR036084">
    <property type="entry name" value="Ser_inhib-like_sf"/>
</dbReference>
<feature type="chain" id="PRO_5013741120" description="Follistatin-like domain-containing protein" evidence="4">
    <location>
        <begin position="19"/>
        <end position="1004"/>
    </location>
</feature>
<dbReference type="AlphaFoldDB" id="A0A2G5TUJ7"/>
<protein>
    <recommendedName>
        <fullName evidence="5">Follistatin-like domain-containing protein</fullName>
    </recommendedName>
</protein>
<keyword evidence="2" id="KW-0722">Serine protease inhibitor</keyword>
<feature type="domain" description="Follistatin-like" evidence="5">
    <location>
        <begin position="541"/>
        <end position="566"/>
    </location>
</feature>
<dbReference type="GO" id="GO:0004867">
    <property type="term" value="F:serine-type endopeptidase inhibitor activity"/>
    <property type="evidence" value="ECO:0007669"/>
    <property type="project" value="UniProtKB-KW"/>
</dbReference>
<dbReference type="Gene3D" id="2.10.25.10">
    <property type="entry name" value="Laminin"/>
    <property type="match status" value="7"/>
</dbReference>
<evidence type="ECO:0000313" key="6">
    <source>
        <dbReference type="EMBL" id="PIC30636.1"/>
    </source>
</evidence>
<feature type="domain" description="Follistatin-like" evidence="5">
    <location>
        <begin position="631"/>
        <end position="651"/>
    </location>
</feature>
<dbReference type="STRING" id="1611254.A0A2G5TUJ7"/>
<dbReference type="InterPro" id="IPR051368">
    <property type="entry name" value="SerProtInhib-TIL_Domain"/>
</dbReference>
<dbReference type="PANTHER" id="PTHR23259:SF70">
    <property type="entry name" value="ACCESSORY GLAND PROTEIN ACP62F-RELATED"/>
    <property type="match status" value="1"/>
</dbReference>
<accession>A0A2G5TUJ7</accession>
<evidence type="ECO:0000256" key="4">
    <source>
        <dbReference type="SAM" id="SignalP"/>
    </source>
</evidence>
<evidence type="ECO:0000256" key="3">
    <source>
        <dbReference type="ARBA" id="ARBA00023157"/>
    </source>
</evidence>
<keyword evidence="1" id="KW-0646">Protease inhibitor</keyword>
<feature type="domain" description="Follistatin-like" evidence="5">
    <location>
        <begin position="668"/>
        <end position="688"/>
    </location>
</feature>
<keyword evidence="4" id="KW-0732">Signal</keyword>
<dbReference type="SUPFAM" id="SSF57567">
    <property type="entry name" value="Serine protease inhibitors"/>
    <property type="match status" value="7"/>
</dbReference>
<sequence length="1004" mass="107391">MKVIVLLGASLLVGLVSGQLSSSRNQECKDHETFNTCGSACEPSCEIPNPSFCTMQCVIGCQCDSGFFRRSSDNACVKKEECSQTANATAPVLPAILPAPANTTCGTNEEHNTCHNPCTEKKCPQKNATLVNCLMACMDGCSCKSGFLRNMQGECVKDADCPAVEDTPVDENPCNLADCAAGHKCVPKNGEATCIPVPEDPPASITCANVRCAGRGGCLMVEPAGCIGCKQGPHCLAEPLEKTCDNTKCKSSHECVMVQNTCVKAPCLPTPECRPKKLVQPFPVREPRQVQDGTCMTVRCGTSGGCALTRPMSCDTPKPDGKCPLRAGCVEENPCAATSCLVGTQCVLHEVQCIRAPCPPIAQCEPLNDAPAPGDKRCPGKNQKWAQCKTACSDVICNEEPRMCAQVCRSGGCVCQEGFFRNKRGQCVTQNDYYSDTPSPLAPLDDNATDFNIQITPCSTMRCASGTECQNLERNCTTPPCETYGACVNTTVVDNLAGGCDTMRCAAGETCQEAMVKCAKAPCPRHAMCVLDMTQNDTLNSCASVTCPVGESCEETTVQCFVAPCPKKVSCVRVPIAFNPNRTIYGCEVVKCPSGEVCEESWDACPNPPCTTPYISCVPSNSNPRNFSTVTCNDVKCPDGEICDEIVLYCEDGQDCTPYISCVPKSYGCGTVTCPHGEKCVEQNLDCLVEPCPKAVSCVPMNANQNSTARQGCDVIRCRSNEICEETEVQCLMAPCPIQVACVSIVHTNGTTSTNSTSNPPSVCPKNQTMSNCLNKCSEEKCPGIGISMMCTKHCGQGCACSPGFVRSSDGECYKSKDCPLEQVCGDNEEYRCEKCAGTCKNPEPNCPGPNNKKCNKKCICAAGFVKKNGKCVTLASCPDHDHNEITCLGTEEFTDCLPKCRQLCSGSTECDKNMHTEMCTPGCVCRPSYKLDSNGTCVHNRHCFKTTDCPVNEEWSKCISDDNVCGMATIQKVPLRDQCFSGCICAAGFARNSNGTCVEQDKC</sequence>